<dbReference type="EMBL" id="CABPRJ010000494">
    <property type="protein sequence ID" value="VVC29546.1"/>
    <property type="molecule type" value="Genomic_DNA"/>
</dbReference>
<keyword evidence="5 8" id="KW-0256">Endoplasmic reticulum</keyword>
<sequence length="123" mass="14165">MISLNKQIFFLGILSLVHAAYSAAQHRSYLRITEQTFDGLPFDILMQGIVSLGMSMYGILYSAGDFKEIRAMEDLGLKTLETLHNTPSFYIFNHRGKSRNWLNLKNSKNTTVHYIWVKNHIVL</sequence>
<organism evidence="10 11">
    <name type="scientific">Cinara cedri</name>
    <dbReference type="NCBI Taxonomy" id="506608"/>
    <lineage>
        <taxon>Eukaryota</taxon>
        <taxon>Metazoa</taxon>
        <taxon>Ecdysozoa</taxon>
        <taxon>Arthropoda</taxon>
        <taxon>Hexapoda</taxon>
        <taxon>Insecta</taxon>
        <taxon>Pterygota</taxon>
        <taxon>Neoptera</taxon>
        <taxon>Paraneoptera</taxon>
        <taxon>Hemiptera</taxon>
        <taxon>Sternorrhyncha</taxon>
        <taxon>Aphidomorpha</taxon>
        <taxon>Aphidoidea</taxon>
        <taxon>Aphididae</taxon>
        <taxon>Lachninae</taxon>
        <taxon>Cinara</taxon>
    </lineage>
</organism>
<feature type="transmembrane region" description="Helical" evidence="8">
    <location>
        <begin position="40"/>
        <end position="60"/>
    </location>
</feature>
<evidence type="ECO:0000256" key="6">
    <source>
        <dbReference type="ARBA" id="ARBA00022989"/>
    </source>
</evidence>
<dbReference type="OrthoDB" id="44756at2759"/>
<evidence type="ECO:0000313" key="11">
    <source>
        <dbReference type="Proteomes" id="UP000325440"/>
    </source>
</evidence>
<keyword evidence="8" id="KW-0333">Golgi apparatus</keyword>
<name>A0A5E4MBB6_9HEMI</name>
<evidence type="ECO:0000256" key="5">
    <source>
        <dbReference type="ARBA" id="ARBA00022824"/>
    </source>
</evidence>
<dbReference type="GO" id="GO:0005886">
    <property type="term" value="C:plasma membrane"/>
    <property type="evidence" value="ECO:0007669"/>
    <property type="project" value="TreeGrafter"/>
</dbReference>
<accession>A0A5E4MBB6</accession>
<proteinExistence type="inferred from homology"/>
<evidence type="ECO:0000256" key="9">
    <source>
        <dbReference type="SAM" id="SignalP"/>
    </source>
</evidence>
<dbReference type="GO" id="GO:0072546">
    <property type="term" value="C:EMC complex"/>
    <property type="evidence" value="ECO:0007669"/>
    <property type="project" value="UniProtKB-UniRule"/>
</dbReference>
<dbReference type="GO" id="GO:0022890">
    <property type="term" value="F:inorganic cation transmembrane transporter activity"/>
    <property type="evidence" value="ECO:0007669"/>
    <property type="project" value="TreeGrafter"/>
</dbReference>
<keyword evidence="7 8" id="KW-0472">Membrane</keyword>
<evidence type="ECO:0000256" key="7">
    <source>
        <dbReference type="ARBA" id="ARBA00023136"/>
    </source>
</evidence>
<reference evidence="10 11" key="1">
    <citation type="submission" date="2019-08" db="EMBL/GenBank/DDBJ databases">
        <authorList>
            <person name="Alioto T."/>
            <person name="Alioto T."/>
            <person name="Gomez Garrido J."/>
        </authorList>
    </citation>
    <scope>NUCLEOTIDE SEQUENCE [LARGE SCALE GENOMIC DNA]</scope>
</reference>
<evidence type="ECO:0000256" key="8">
    <source>
        <dbReference type="RuleBase" id="RU367002"/>
    </source>
</evidence>
<keyword evidence="8" id="KW-0967">Endosome</keyword>
<dbReference type="InterPro" id="IPR018937">
    <property type="entry name" value="MMgT"/>
</dbReference>
<keyword evidence="11" id="KW-1185">Reference proteome</keyword>
<gene>
    <name evidence="10" type="ORF">CINCED_3A021526</name>
</gene>
<dbReference type="AlphaFoldDB" id="A0A5E4MBB6"/>
<comment type="subcellular location">
    <subcellularLocation>
        <location evidence="1">Endoplasmic reticulum membrane</location>
        <topology evidence="1">Multi-pass membrane protein</topology>
    </subcellularLocation>
    <subcellularLocation>
        <location evidence="8">Golgi apparatus membrane</location>
        <topology evidence="8">Multi-pass membrane protein</topology>
    </subcellularLocation>
    <subcellularLocation>
        <location evidence="8">Early endosome membrane</location>
        <topology evidence="8">Multi-pass membrane protein</topology>
    </subcellularLocation>
</comment>
<dbReference type="Pfam" id="PF10270">
    <property type="entry name" value="MMgT"/>
    <property type="match status" value="1"/>
</dbReference>
<comment type="caution">
    <text evidence="8">Lacks conserved residue(s) required for the propagation of feature annotation.</text>
</comment>
<evidence type="ECO:0000256" key="1">
    <source>
        <dbReference type="ARBA" id="ARBA00004477"/>
    </source>
</evidence>
<keyword evidence="4 8" id="KW-0812">Transmembrane</keyword>
<keyword evidence="8" id="KW-0460">Magnesium</keyword>
<keyword evidence="8" id="KW-0813">Transport</keyword>
<comment type="function">
    <text evidence="8">Part of the endoplasmic reticulum membrane protein complex (EMC) that enables the energy-independent insertion into endoplasmic reticulum membranes of newly synthesized membrane proteins. May be involved in Mg(2+) transport.</text>
</comment>
<comment type="subunit">
    <text evidence="3">Component of the ER membrane protein complex (EMC).</text>
</comment>
<feature type="signal peptide" evidence="9">
    <location>
        <begin position="1"/>
        <end position="19"/>
    </location>
</feature>
<keyword evidence="6 8" id="KW-1133">Transmembrane helix</keyword>
<dbReference type="Proteomes" id="UP000325440">
    <property type="component" value="Unassembled WGS sequence"/>
</dbReference>
<evidence type="ECO:0000256" key="4">
    <source>
        <dbReference type="ARBA" id="ARBA00022692"/>
    </source>
</evidence>
<dbReference type="GO" id="GO:0000139">
    <property type="term" value="C:Golgi membrane"/>
    <property type="evidence" value="ECO:0007669"/>
    <property type="project" value="UniProtKB-SubCell"/>
</dbReference>
<comment type="similarity">
    <text evidence="2 8">Belongs to the membrane magnesium transporter (TC 1.A.67) family.</text>
</comment>
<keyword evidence="9" id="KW-0732">Signal</keyword>
<dbReference type="PANTHER" id="PTHR21181">
    <property type="match status" value="1"/>
</dbReference>
<feature type="chain" id="PRO_5022693572" description="Membrane magnesium transporter" evidence="9">
    <location>
        <begin position="20"/>
        <end position="123"/>
    </location>
</feature>
<protein>
    <recommendedName>
        <fullName evidence="8">Membrane magnesium transporter</fullName>
    </recommendedName>
</protein>
<evidence type="ECO:0000256" key="3">
    <source>
        <dbReference type="ARBA" id="ARBA00011276"/>
    </source>
</evidence>
<dbReference type="PANTHER" id="PTHR21181:SF7">
    <property type="entry name" value="ER MEMBRANE PROTEIN COMPLEX SUBUNIT 5"/>
    <property type="match status" value="1"/>
</dbReference>
<evidence type="ECO:0000256" key="2">
    <source>
        <dbReference type="ARBA" id="ARBA00006109"/>
    </source>
</evidence>
<evidence type="ECO:0000313" key="10">
    <source>
        <dbReference type="EMBL" id="VVC29546.1"/>
    </source>
</evidence>
<dbReference type="GO" id="GO:0031901">
    <property type="term" value="C:early endosome membrane"/>
    <property type="evidence" value="ECO:0007669"/>
    <property type="project" value="UniProtKB-SubCell"/>
</dbReference>